<accession>A0A514BVC0</accession>
<evidence type="ECO:0000313" key="6">
    <source>
        <dbReference type="Proteomes" id="UP000317199"/>
    </source>
</evidence>
<dbReference type="EMBL" id="CP041242">
    <property type="protein sequence ID" value="QDH71316.1"/>
    <property type="molecule type" value="Genomic_DNA"/>
</dbReference>
<keyword evidence="6" id="KW-1185">Reference proteome</keyword>
<name>A0A514BVC0_9GAMM</name>
<comment type="similarity">
    <text evidence="3">Belongs to the N(4)/N(6)-methyltransferase family.</text>
</comment>
<dbReference type="GO" id="GO:0032259">
    <property type="term" value="P:methylation"/>
    <property type="evidence" value="ECO:0007669"/>
    <property type="project" value="UniProtKB-KW"/>
</dbReference>
<evidence type="ECO:0000259" key="4">
    <source>
        <dbReference type="Pfam" id="PF01555"/>
    </source>
</evidence>
<dbReference type="InterPro" id="IPR002941">
    <property type="entry name" value="DNA_methylase_N4/N6"/>
</dbReference>
<evidence type="ECO:0000313" key="5">
    <source>
        <dbReference type="EMBL" id="QDH71316.1"/>
    </source>
</evidence>
<sequence length="371" mass="41359">MPTATCARVGSRITASSGGLPVDDASWFAPSPDRSDWELPRDIRDRDVFGGSDCGWVEQMRPFIRHFSQPRQTVLDPFCGFATTLLAAGIEGRRGIGFEIDPQRAALARERLQRHGVDADIRTGPLSHEATEVRADLCLTSVPYFGCSWNGEAVQGQLYLERDYAGFLSGLRAVFHAVRRSLADDGFCIAMAENIVVGGRRFQLAWDVARILDSLYVAHEERVLCYPRSVSPLPHAATSTNRSHEYALVYQKRRETIDLQATLEILRAIEGAGFDFRLHGSFAAWLEAGMPAHGRRPADADLLLPPRQDRLDALLRWLVARGFELNLWGEPVKPPVDLPTWQAHHYVRADRRGRDGSLVRLDLGCASVDAF</sequence>
<dbReference type="InterPro" id="IPR001091">
    <property type="entry name" value="RM_Methyltransferase"/>
</dbReference>
<gene>
    <name evidence="5" type="ORF">FKV23_15380</name>
</gene>
<proteinExistence type="inferred from homology"/>
<dbReference type="SUPFAM" id="SSF53335">
    <property type="entry name" value="S-adenosyl-L-methionine-dependent methyltransferases"/>
    <property type="match status" value="1"/>
</dbReference>
<dbReference type="PRINTS" id="PR00508">
    <property type="entry name" value="S21N4MTFRASE"/>
</dbReference>
<dbReference type="GO" id="GO:0008170">
    <property type="term" value="F:N-methyltransferase activity"/>
    <property type="evidence" value="ECO:0007669"/>
    <property type="project" value="InterPro"/>
</dbReference>
<dbReference type="InterPro" id="IPR029063">
    <property type="entry name" value="SAM-dependent_MTases_sf"/>
</dbReference>
<dbReference type="Proteomes" id="UP000317199">
    <property type="component" value="Chromosome"/>
</dbReference>
<dbReference type="Gene3D" id="3.40.50.150">
    <property type="entry name" value="Vaccinia Virus protein VP39"/>
    <property type="match status" value="2"/>
</dbReference>
<dbReference type="KEGG" id="lyj:FKV23_15380"/>
<evidence type="ECO:0000256" key="1">
    <source>
        <dbReference type="ARBA" id="ARBA00022603"/>
    </source>
</evidence>
<reference evidence="5 6" key="1">
    <citation type="submission" date="2019-06" db="EMBL/GenBank/DDBJ databases">
        <title>Lysobacter alkalisoli sp. nov. isolated from saline-alkali soil.</title>
        <authorList>
            <person name="Sun J.-Q."/>
            <person name="Xu L."/>
        </authorList>
    </citation>
    <scope>NUCLEOTIDE SEQUENCE [LARGE SCALE GENOMIC DNA]</scope>
    <source>
        <strain evidence="5 6">SJ-36</strain>
    </source>
</reference>
<dbReference type="AlphaFoldDB" id="A0A514BVC0"/>
<dbReference type="OrthoDB" id="9816043at2"/>
<dbReference type="GO" id="GO:0003677">
    <property type="term" value="F:DNA binding"/>
    <property type="evidence" value="ECO:0007669"/>
    <property type="project" value="InterPro"/>
</dbReference>
<feature type="domain" description="DNA methylase N-4/N-6" evidence="4">
    <location>
        <begin position="59"/>
        <end position="109"/>
    </location>
</feature>
<keyword evidence="1 5" id="KW-0489">Methyltransferase</keyword>
<dbReference type="Pfam" id="PF01555">
    <property type="entry name" value="N6_N4_Mtase"/>
    <property type="match status" value="1"/>
</dbReference>
<evidence type="ECO:0000256" key="2">
    <source>
        <dbReference type="ARBA" id="ARBA00022679"/>
    </source>
</evidence>
<dbReference type="EC" id="2.1.1.-" evidence="3"/>
<evidence type="ECO:0000256" key="3">
    <source>
        <dbReference type="RuleBase" id="RU362026"/>
    </source>
</evidence>
<organism evidence="5 6">
    <name type="scientific">Marilutibacter alkalisoli</name>
    <dbReference type="NCBI Taxonomy" id="2591633"/>
    <lineage>
        <taxon>Bacteria</taxon>
        <taxon>Pseudomonadati</taxon>
        <taxon>Pseudomonadota</taxon>
        <taxon>Gammaproteobacteria</taxon>
        <taxon>Lysobacterales</taxon>
        <taxon>Lysobacteraceae</taxon>
        <taxon>Marilutibacter</taxon>
    </lineage>
</organism>
<keyword evidence="2 5" id="KW-0808">Transferase</keyword>
<protein>
    <recommendedName>
        <fullName evidence="3">Methyltransferase</fullName>
        <ecNumber evidence="3">2.1.1.-</ecNumber>
    </recommendedName>
</protein>